<dbReference type="GO" id="GO:0090110">
    <property type="term" value="P:COPII-coated vesicle cargo loading"/>
    <property type="evidence" value="ECO:0007669"/>
    <property type="project" value="TreeGrafter"/>
</dbReference>
<evidence type="ECO:0000313" key="12">
    <source>
        <dbReference type="Proteomes" id="UP000028990"/>
    </source>
</evidence>
<dbReference type="GO" id="GO:0007029">
    <property type="term" value="P:endoplasmic reticulum organization"/>
    <property type="evidence" value="ECO:0007669"/>
    <property type="project" value="TreeGrafter"/>
</dbReference>
<evidence type="ECO:0000256" key="1">
    <source>
        <dbReference type="ARBA" id="ARBA00004240"/>
    </source>
</evidence>
<dbReference type="InterPro" id="IPR001680">
    <property type="entry name" value="WD40_rpt"/>
</dbReference>
<comment type="subcellular location">
    <subcellularLocation>
        <location evidence="1">Endoplasmic reticulum</location>
    </subcellularLocation>
</comment>
<evidence type="ECO:0000256" key="3">
    <source>
        <dbReference type="ARBA" id="ARBA00022448"/>
    </source>
</evidence>
<dbReference type="PANTHER" id="PTHR13923">
    <property type="entry name" value="SEC31-RELATED PROTEIN"/>
    <property type="match status" value="1"/>
</dbReference>
<evidence type="ECO:0000256" key="2">
    <source>
        <dbReference type="ARBA" id="ARBA00009358"/>
    </source>
</evidence>
<dbReference type="PANTHER" id="PTHR13923:SF22">
    <property type="entry name" value="PROTEIN TRANSPORT PROTEIN SEC31B"/>
    <property type="match status" value="1"/>
</dbReference>
<evidence type="ECO:0000256" key="7">
    <source>
        <dbReference type="ARBA" id="ARBA00022892"/>
    </source>
</evidence>
<evidence type="ECO:0000256" key="4">
    <source>
        <dbReference type="ARBA" id="ARBA00022574"/>
    </source>
</evidence>
<dbReference type="PROSITE" id="PS00678">
    <property type="entry name" value="WD_REPEATS_1"/>
    <property type="match status" value="1"/>
</dbReference>
<feature type="region of interest" description="Disordered" evidence="10">
    <location>
        <begin position="14"/>
        <end position="33"/>
    </location>
</feature>
<dbReference type="EMBL" id="KN122182">
    <property type="protein sequence ID" value="KFO32289.1"/>
    <property type="molecule type" value="Genomic_DNA"/>
</dbReference>
<accession>A0A091DJK1</accession>
<dbReference type="SUPFAM" id="SSF50978">
    <property type="entry name" value="WD40 repeat-like"/>
    <property type="match status" value="1"/>
</dbReference>
<keyword evidence="3" id="KW-0813">Transport</keyword>
<dbReference type="GO" id="GO:0070971">
    <property type="term" value="C:endoplasmic reticulum exit site"/>
    <property type="evidence" value="ECO:0007669"/>
    <property type="project" value="TreeGrafter"/>
</dbReference>
<evidence type="ECO:0000313" key="11">
    <source>
        <dbReference type="EMBL" id="KFO32289.1"/>
    </source>
</evidence>
<dbReference type="STRING" id="885580.ENSFDAP00000014141"/>
<organism evidence="11 12">
    <name type="scientific">Fukomys damarensis</name>
    <name type="common">Damaraland mole rat</name>
    <name type="synonym">Cryptomys damarensis</name>
    <dbReference type="NCBI Taxonomy" id="885580"/>
    <lineage>
        <taxon>Eukaryota</taxon>
        <taxon>Metazoa</taxon>
        <taxon>Chordata</taxon>
        <taxon>Craniata</taxon>
        <taxon>Vertebrata</taxon>
        <taxon>Euteleostomi</taxon>
        <taxon>Mammalia</taxon>
        <taxon>Eutheria</taxon>
        <taxon>Euarchontoglires</taxon>
        <taxon>Glires</taxon>
        <taxon>Rodentia</taxon>
        <taxon>Hystricomorpha</taxon>
        <taxon>Bathyergidae</taxon>
        <taxon>Fukomys</taxon>
    </lineage>
</organism>
<comment type="similarity">
    <text evidence="2">Belongs to the WD repeat SEC31 family.</text>
</comment>
<protein>
    <submittedName>
        <fullName evidence="11">Protein transport protein Sec31B</fullName>
    </submittedName>
</protein>
<keyword evidence="5" id="KW-0677">Repeat</keyword>
<feature type="compositionally biased region" description="Polar residues" evidence="10">
    <location>
        <begin position="16"/>
        <end position="33"/>
    </location>
</feature>
<dbReference type="AlphaFoldDB" id="A0A091DJK1"/>
<dbReference type="InterPro" id="IPR015943">
    <property type="entry name" value="WD40/YVTN_repeat-like_dom_sf"/>
</dbReference>
<dbReference type="GO" id="GO:0005198">
    <property type="term" value="F:structural molecule activity"/>
    <property type="evidence" value="ECO:0007669"/>
    <property type="project" value="TreeGrafter"/>
</dbReference>
<dbReference type="InterPro" id="IPR036322">
    <property type="entry name" value="WD40_repeat_dom_sf"/>
</dbReference>
<evidence type="ECO:0000256" key="9">
    <source>
        <dbReference type="PROSITE-ProRule" id="PRU00221"/>
    </source>
</evidence>
<keyword evidence="8" id="KW-0653">Protein transport</keyword>
<dbReference type="Proteomes" id="UP000028990">
    <property type="component" value="Unassembled WGS sequence"/>
</dbReference>
<dbReference type="InterPro" id="IPR019775">
    <property type="entry name" value="WD40_repeat_CS"/>
</dbReference>
<dbReference type="GO" id="GO:0030127">
    <property type="term" value="C:COPII vesicle coat"/>
    <property type="evidence" value="ECO:0007669"/>
    <property type="project" value="TreeGrafter"/>
</dbReference>
<evidence type="ECO:0000256" key="8">
    <source>
        <dbReference type="ARBA" id="ARBA00022927"/>
    </source>
</evidence>
<dbReference type="Gene3D" id="2.130.10.10">
    <property type="entry name" value="YVTN repeat-like/Quinoprotein amine dehydrogenase"/>
    <property type="match status" value="1"/>
</dbReference>
<keyword evidence="6" id="KW-0256">Endoplasmic reticulum</keyword>
<sequence length="250" mass="27403">MKLTELERPAVRVWSPASQHPVSGATGTSSQQLDVSFSTKGTLEIYEVDFRDPSLDLKHKGVLSASSRFHKLISRSFGNGLLESSGVIAGGRDNGTLTLYNVTHTLSSGKEPVIAQKQKHTGLDFSPFQGNLLASGASDSEIFIWELSNLSVAVTLGSKLQLSEDIRALCWNQKVQHILSFANPSGMVVVWDLRKNKPIIKVSDHYNRPCPHLAFISQVTTESEFLKRPDELQEALGSGKLLNSCQNKSQ</sequence>
<name>A0A091DJK1_FUKDA</name>
<keyword evidence="12" id="KW-1185">Reference proteome</keyword>
<evidence type="ECO:0000256" key="6">
    <source>
        <dbReference type="ARBA" id="ARBA00022824"/>
    </source>
</evidence>
<dbReference type="PROSITE" id="PS50082">
    <property type="entry name" value="WD_REPEATS_2"/>
    <property type="match status" value="1"/>
</dbReference>
<evidence type="ECO:0000256" key="10">
    <source>
        <dbReference type="SAM" id="MobiDB-lite"/>
    </source>
</evidence>
<dbReference type="GO" id="GO:0015031">
    <property type="term" value="P:protein transport"/>
    <property type="evidence" value="ECO:0007669"/>
    <property type="project" value="UniProtKB-KW"/>
</dbReference>
<evidence type="ECO:0000256" key="5">
    <source>
        <dbReference type="ARBA" id="ARBA00022737"/>
    </source>
</evidence>
<dbReference type="eggNOG" id="KOG0307">
    <property type="taxonomic scope" value="Eukaryota"/>
</dbReference>
<gene>
    <name evidence="11" type="ORF">H920_06236</name>
</gene>
<reference evidence="11 12" key="1">
    <citation type="submission" date="2013-11" db="EMBL/GenBank/DDBJ databases">
        <title>The Damaraland mole rat (Fukomys damarensis) genome and evolution of African mole rats.</title>
        <authorList>
            <person name="Gladyshev V.N."/>
            <person name="Fang X."/>
        </authorList>
    </citation>
    <scope>NUCLEOTIDE SEQUENCE [LARGE SCALE GENOMIC DNA]</scope>
    <source>
        <tissue evidence="11">Liver</tissue>
    </source>
</reference>
<proteinExistence type="inferred from homology"/>
<keyword evidence="4 9" id="KW-0853">WD repeat</keyword>
<keyword evidence="7" id="KW-0931">ER-Golgi transport</keyword>
<feature type="repeat" description="WD" evidence="9">
    <location>
        <begin position="113"/>
        <end position="155"/>
    </location>
</feature>
<dbReference type="InterPro" id="IPR040251">
    <property type="entry name" value="SEC31-like"/>
</dbReference>